<dbReference type="InterPro" id="IPR019546">
    <property type="entry name" value="TAT_signal_bac_arc"/>
</dbReference>
<dbReference type="InterPro" id="IPR011706">
    <property type="entry name" value="Cu-oxidase_C"/>
</dbReference>
<dbReference type="SUPFAM" id="SSF49503">
    <property type="entry name" value="Cupredoxins"/>
    <property type="match status" value="3"/>
</dbReference>
<dbReference type="InterPro" id="IPR002355">
    <property type="entry name" value="Cu_oxidase_Cu_BS"/>
</dbReference>
<dbReference type="InterPro" id="IPR006311">
    <property type="entry name" value="TAT_signal"/>
</dbReference>
<dbReference type="Gene3D" id="2.60.40.420">
    <property type="entry name" value="Cupredoxins - blue copper proteins"/>
    <property type="match status" value="3"/>
</dbReference>
<dbReference type="OrthoDB" id="9757546at2"/>
<dbReference type="InterPro" id="IPR011707">
    <property type="entry name" value="Cu-oxidase-like_N"/>
</dbReference>
<dbReference type="AlphaFoldDB" id="A0A1S1H9S9"/>
<evidence type="ECO:0000256" key="1">
    <source>
        <dbReference type="ARBA" id="ARBA00022723"/>
    </source>
</evidence>
<feature type="compositionally biased region" description="Low complexity" evidence="4">
    <location>
        <begin position="389"/>
        <end position="404"/>
    </location>
</feature>
<dbReference type="InterPro" id="IPR001117">
    <property type="entry name" value="Cu-oxidase_2nd"/>
</dbReference>
<dbReference type="GO" id="GO:0005507">
    <property type="term" value="F:copper ion binding"/>
    <property type="evidence" value="ECO:0007669"/>
    <property type="project" value="InterPro"/>
</dbReference>
<dbReference type="InterPro" id="IPR006376">
    <property type="entry name" value="Cu-R_CopA"/>
</dbReference>
<evidence type="ECO:0000313" key="8">
    <source>
        <dbReference type="EMBL" id="OHT18835.1"/>
    </source>
</evidence>
<evidence type="ECO:0000259" key="6">
    <source>
        <dbReference type="Pfam" id="PF07731"/>
    </source>
</evidence>
<keyword evidence="1" id="KW-0479">Metal-binding</keyword>
<evidence type="ECO:0000259" key="7">
    <source>
        <dbReference type="Pfam" id="PF07732"/>
    </source>
</evidence>
<dbReference type="PROSITE" id="PS51318">
    <property type="entry name" value="TAT"/>
    <property type="match status" value="1"/>
</dbReference>
<dbReference type="InterPro" id="IPR045087">
    <property type="entry name" value="Cu-oxidase_fam"/>
</dbReference>
<organism evidence="8 9">
    <name type="scientific">Edaphosphingomonas haloaromaticamans</name>
    <dbReference type="NCBI Taxonomy" id="653954"/>
    <lineage>
        <taxon>Bacteria</taxon>
        <taxon>Pseudomonadati</taxon>
        <taxon>Pseudomonadota</taxon>
        <taxon>Alphaproteobacteria</taxon>
        <taxon>Sphingomonadales</taxon>
        <taxon>Rhizorhabdaceae</taxon>
        <taxon>Edaphosphingomonas</taxon>
    </lineage>
</organism>
<accession>A0A1S1H9S9</accession>
<dbReference type="PANTHER" id="PTHR11709:SF394">
    <property type="entry name" value="FI03373P-RELATED"/>
    <property type="match status" value="1"/>
</dbReference>
<dbReference type="NCBIfam" id="TIGR01409">
    <property type="entry name" value="TAT_signal_seq"/>
    <property type="match status" value="1"/>
</dbReference>
<feature type="domain" description="Plastocyanin-like" evidence="6">
    <location>
        <begin position="507"/>
        <end position="625"/>
    </location>
</feature>
<dbReference type="PANTHER" id="PTHR11709">
    <property type="entry name" value="MULTI-COPPER OXIDASE"/>
    <property type="match status" value="1"/>
</dbReference>
<dbReference type="Pfam" id="PF07731">
    <property type="entry name" value="Cu-oxidase_2"/>
    <property type="match status" value="1"/>
</dbReference>
<evidence type="ECO:0000256" key="3">
    <source>
        <dbReference type="ARBA" id="ARBA00023008"/>
    </source>
</evidence>
<protein>
    <submittedName>
        <fullName evidence="8">Copper resistance protein A</fullName>
    </submittedName>
</protein>
<dbReference type="CDD" id="cd13874">
    <property type="entry name" value="CuRO_2_CopA"/>
    <property type="match status" value="1"/>
</dbReference>
<reference evidence="8 9" key="1">
    <citation type="submission" date="2016-09" db="EMBL/GenBank/DDBJ databases">
        <title>Metabolic pathway, cell adaptation mechanisms and a novel monoxygenase revealed through proteogenomic-transcription analysis of a Sphingomonas haloaromaticamans strain degrading the fungicide ortho-phenylphenol.</title>
        <authorList>
            <person name="Perruchon C."/>
            <person name="Papadopoulou E.S."/>
            <person name="Rousidou C."/>
            <person name="Vasileiadis S."/>
            <person name="Tanou G."/>
            <person name="Amoutzias G."/>
            <person name="Molassiotis A."/>
            <person name="Karpouzas D.G."/>
        </authorList>
    </citation>
    <scope>NUCLEOTIDE SEQUENCE [LARGE SCALE GENOMIC DNA]</scope>
    <source>
        <strain evidence="8 9">P3</strain>
    </source>
</reference>
<feature type="region of interest" description="Disordered" evidence="4">
    <location>
        <begin position="367"/>
        <end position="406"/>
    </location>
</feature>
<dbReference type="PROSITE" id="PS00080">
    <property type="entry name" value="MULTICOPPER_OXIDASE2"/>
    <property type="match status" value="1"/>
</dbReference>
<evidence type="ECO:0000256" key="4">
    <source>
        <dbReference type="SAM" id="MobiDB-lite"/>
    </source>
</evidence>
<feature type="domain" description="Plastocyanin-like" evidence="5">
    <location>
        <begin position="239"/>
        <end position="332"/>
    </location>
</feature>
<keyword evidence="2" id="KW-0560">Oxidoreductase</keyword>
<evidence type="ECO:0000256" key="2">
    <source>
        <dbReference type="ARBA" id="ARBA00023002"/>
    </source>
</evidence>
<dbReference type="Pfam" id="PF07732">
    <property type="entry name" value="Cu-oxidase_3"/>
    <property type="match status" value="1"/>
</dbReference>
<evidence type="ECO:0000259" key="5">
    <source>
        <dbReference type="Pfam" id="PF00394"/>
    </source>
</evidence>
<dbReference type="CDD" id="cd13896">
    <property type="entry name" value="CuRO_3_CopA"/>
    <property type="match status" value="1"/>
</dbReference>
<dbReference type="InterPro" id="IPR033138">
    <property type="entry name" value="Cu_oxidase_CS"/>
</dbReference>
<proteinExistence type="predicted"/>
<dbReference type="InterPro" id="IPR034279">
    <property type="entry name" value="CuRO_3_CopA"/>
</dbReference>
<dbReference type="Pfam" id="PF00394">
    <property type="entry name" value="Cu-oxidase"/>
    <property type="match status" value="1"/>
</dbReference>
<dbReference type="GO" id="GO:0042597">
    <property type="term" value="C:periplasmic space"/>
    <property type="evidence" value="ECO:0007669"/>
    <property type="project" value="InterPro"/>
</dbReference>
<sequence length="631" mass="68615">MTALIDRRTLLRGSAALGGTAAVASWFPAWAQPVSAGIVRPLPTVSGQDIRLRIAHQMMTIDGRPSHAIGINGTVPAPLIRLREGQNVRLHVENALDEDSSIHWHGLILPFHMDGVPGISFPGIKPRSTFIYEFPVRQAGTYWYHSHSGLQEQLGHYGPIVIDPAGEDPIRSNREHVVVLSDHSQMHPHTIFKKLKQQGGYFNYQKQTLAGLLRGEGQSAKERFEWGRMRMDPTDVSDVTGSTYSYLVNGHGPRDNWTGLFTPGERVRLRVINASAMTTFNVRIPGLKLTIVQADGMNVRPVTVDEFQIAVAETYDVIVEPTDDRAYTLVGESVDRSGMARATFAPRQGMAAAVPPLRGRPLATMKDMGMGDMGGAPAGDGSMQGMDHSAMGAGPASAASAAAADPNCPPEHAAMGHCTPAAAPAAEGTVDHAAMGHDMSGAGGMNHSMRDFSNAPGVKKTPTVQTISPMPMDRTGEPGQGLADVGHKVLVYRDLMAVERNPDVRAPDRAMQIHLTGNMERYMWAFDGEKLNEVKEPIPFLKDERVRVTLVNDTMMGHPIHLHGHFFELVTGHGEYAPRKHTVQVQPGGTVTFDVTTDAVGDWAFHCHMLYHMHAGMMQVVTVRPRGRDAA</sequence>
<dbReference type="EMBL" id="MIPT01000001">
    <property type="protein sequence ID" value="OHT18835.1"/>
    <property type="molecule type" value="Genomic_DNA"/>
</dbReference>
<gene>
    <name evidence="8" type="primary">copA_1</name>
    <name evidence="8" type="ORF">BHE75_00814</name>
</gene>
<keyword evidence="3" id="KW-0186">Copper</keyword>
<dbReference type="RefSeq" id="WP_070932584.1">
    <property type="nucleotide sequence ID" value="NZ_MIPT01000001.1"/>
</dbReference>
<name>A0A1S1H9S9_9SPHN</name>
<dbReference type="InterPro" id="IPR008972">
    <property type="entry name" value="Cupredoxin"/>
</dbReference>
<evidence type="ECO:0000313" key="9">
    <source>
        <dbReference type="Proteomes" id="UP000179467"/>
    </source>
</evidence>
<dbReference type="PROSITE" id="PS00079">
    <property type="entry name" value="MULTICOPPER_OXIDASE1"/>
    <property type="match status" value="1"/>
</dbReference>
<dbReference type="Proteomes" id="UP000179467">
    <property type="component" value="Unassembled WGS sequence"/>
</dbReference>
<dbReference type="GO" id="GO:0016491">
    <property type="term" value="F:oxidoreductase activity"/>
    <property type="evidence" value="ECO:0007669"/>
    <property type="project" value="UniProtKB-KW"/>
</dbReference>
<keyword evidence="9" id="KW-1185">Reference proteome</keyword>
<dbReference type="NCBIfam" id="TIGR01480">
    <property type="entry name" value="copper_res_A"/>
    <property type="match status" value="1"/>
</dbReference>
<feature type="domain" description="Plastocyanin-like" evidence="7">
    <location>
        <begin position="56"/>
        <end position="165"/>
    </location>
</feature>
<dbReference type="InterPro" id="IPR034282">
    <property type="entry name" value="CuRO_2_CopA"/>
</dbReference>
<comment type="caution">
    <text evidence="8">The sequence shown here is derived from an EMBL/GenBank/DDBJ whole genome shotgun (WGS) entry which is preliminary data.</text>
</comment>